<comment type="catalytic activity">
    <reaction evidence="3">
        <text>a quinone + NADH + 5 H(+)(in) = a quinol + NAD(+) + 4 H(+)(out)</text>
        <dbReference type="Rhea" id="RHEA:57888"/>
        <dbReference type="ChEBI" id="CHEBI:15378"/>
        <dbReference type="ChEBI" id="CHEBI:24646"/>
        <dbReference type="ChEBI" id="CHEBI:57540"/>
        <dbReference type="ChEBI" id="CHEBI:57945"/>
        <dbReference type="ChEBI" id="CHEBI:132124"/>
    </reaction>
</comment>
<dbReference type="GO" id="GO:0005886">
    <property type="term" value="C:plasma membrane"/>
    <property type="evidence" value="ECO:0007669"/>
    <property type="project" value="UniProtKB-SubCell"/>
</dbReference>
<dbReference type="SUPFAM" id="SSF143243">
    <property type="entry name" value="Nqo5-like"/>
    <property type="match status" value="1"/>
</dbReference>
<dbReference type="AlphaFoldDB" id="A0A2P2DYB1"/>
<dbReference type="EMBL" id="BFBB01000003">
    <property type="protein sequence ID" value="GBF49619.1"/>
    <property type="molecule type" value="Genomic_DNA"/>
</dbReference>
<dbReference type="PANTHER" id="PTHR10884:SF14">
    <property type="entry name" value="NADH DEHYDROGENASE [UBIQUINONE] IRON-SULFUR PROTEIN 3, MITOCHONDRIAL"/>
    <property type="match status" value="1"/>
</dbReference>
<evidence type="ECO:0000256" key="1">
    <source>
        <dbReference type="ARBA" id="ARBA00007569"/>
    </source>
</evidence>
<reference evidence="5 6" key="1">
    <citation type="submission" date="2018-02" db="EMBL/GenBank/DDBJ databases">
        <title>Novel Leptospira species isolated from soil and water in Japan.</title>
        <authorList>
            <person name="Nakao R."/>
            <person name="Masuzawa T."/>
        </authorList>
    </citation>
    <scope>NUCLEOTIDE SEQUENCE [LARGE SCALE GENOMIC DNA]</scope>
    <source>
        <strain evidence="5 6">YH101</strain>
    </source>
</reference>
<keyword evidence="6" id="KW-1185">Reference proteome</keyword>
<name>A0A2P2DYB1_9LEPT</name>
<dbReference type="Gene3D" id="3.30.460.80">
    <property type="entry name" value="NADH:ubiquinone oxidoreductase, 30kDa subunit"/>
    <property type="match status" value="1"/>
</dbReference>
<keyword evidence="3" id="KW-0874">Quinone</keyword>
<protein>
    <recommendedName>
        <fullName evidence="3">NADH-quinone oxidoreductase subunit C</fullName>
        <ecNumber evidence="3">7.1.1.-</ecNumber>
    </recommendedName>
    <alternativeName>
        <fullName evidence="3">NADH dehydrogenase I subunit C</fullName>
    </alternativeName>
    <alternativeName>
        <fullName evidence="3">NDH-1 subunit C</fullName>
    </alternativeName>
</protein>
<comment type="function">
    <text evidence="3">NDH-1 shuttles electrons from NADH, via FMN and iron-sulfur (Fe-S) centers, to quinones in the respiratory chain. The immediate electron acceptor for the enzyme in this species is believed to be ubiquinone. Couples the redox reaction to proton translocation (for every two electrons transferred, four hydrogen ions are translocated across the cytoplasmic membrane), and thus conserves the redox energy in a proton gradient.</text>
</comment>
<gene>
    <name evidence="3 5" type="primary">nuoC</name>
    <name evidence="5" type="ORF">LPTSP4_11350</name>
</gene>
<organism evidence="5 6">
    <name type="scientific">Leptospira ryugenii</name>
    <dbReference type="NCBI Taxonomy" id="1917863"/>
    <lineage>
        <taxon>Bacteria</taxon>
        <taxon>Pseudomonadati</taxon>
        <taxon>Spirochaetota</taxon>
        <taxon>Spirochaetia</taxon>
        <taxon>Leptospirales</taxon>
        <taxon>Leptospiraceae</taxon>
        <taxon>Leptospira</taxon>
    </lineage>
</organism>
<dbReference type="PANTHER" id="PTHR10884">
    <property type="entry name" value="NADH DEHYDROGENASE UBIQUINONE IRON-SULFUR PROTEIN 3"/>
    <property type="match status" value="1"/>
</dbReference>
<dbReference type="NCBIfam" id="TIGR01961">
    <property type="entry name" value="NuoC_fam"/>
    <property type="match status" value="1"/>
</dbReference>
<evidence type="ECO:0000256" key="3">
    <source>
        <dbReference type="HAMAP-Rule" id="MF_01357"/>
    </source>
</evidence>
<keyword evidence="3" id="KW-1003">Cell membrane</keyword>
<dbReference type="InterPro" id="IPR037232">
    <property type="entry name" value="NADH_quin_OxRdtase_su_C/D-like"/>
</dbReference>
<feature type="domain" description="NADH:ubiquinone oxidoreductase 30kDa subunit" evidence="4">
    <location>
        <begin position="30"/>
        <end position="152"/>
    </location>
</feature>
<keyword evidence="2 3" id="KW-0813">Transport</keyword>
<dbReference type="GO" id="GO:0050136">
    <property type="term" value="F:NADH dehydrogenase (quinone) (non-electrogenic) activity"/>
    <property type="evidence" value="ECO:0007669"/>
    <property type="project" value="UniProtKB-UniRule"/>
</dbReference>
<evidence type="ECO:0000313" key="6">
    <source>
        <dbReference type="Proteomes" id="UP000245133"/>
    </source>
</evidence>
<dbReference type="HAMAP" id="MF_01357">
    <property type="entry name" value="NDH1_NuoC"/>
    <property type="match status" value="1"/>
</dbReference>
<proteinExistence type="inferred from homology"/>
<dbReference type="Pfam" id="PF00329">
    <property type="entry name" value="Complex1_30kDa"/>
    <property type="match status" value="1"/>
</dbReference>
<accession>A0A2P2DYB1</accession>
<evidence type="ECO:0000259" key="4">
    <source>
        <dbReference type="Pfam" id="PF00329"/>
    </source>
</evidence>
<dbReference type="EC" id="7.1.1.-" evidence="3"/>
<keyword evidence="3" id="KW-1278">Translocase</keyword>
<dbReference type="InterPro" id="IPR010218">
    <property type="entry name" value="NADH_DH_suC"/>
</dbReference>
<comment type="subcellular location">
    <subcellularLocation>
        <location evidence="3">Cell membrane</location>
        <topology evidence="3">Peripheral membrane protein</topology>
        <orientation evidence="3">Cytoplasmic side</orientation>
    </subcellularLocation>
</comment>
<comment type="caution">
    <text evidence="5">The sequence shown here is derived from an EMBL/GenBank/DDBJ whole genome shotgun (WGS) entry which is preliminary data.</text>
</comment>
<evidence type="ECO:0000313" key="5">
    <source>
        <dbReference type="EMBL" id="GBF49619.1"/>
    </source>
</evidence>
<comment type="similarity">
    <text evidence="1 3">Belongs to the complex I 30 kDa subunit family.</text>
</comment>
<dbReference type="GO" id="GO:0008137">
    <property type="term" value="F:NADH dehydrogenase (ubiquinone) activity"/>
    <property type="evidence" value="ECO:0007669"/>
    <property type="project" value="InterPro"/>
</dbReference>
<keyword evidence="3" id="KW-0830">Ubiquinone</keyword>
<comment type="subunit">
    <text evidence="3">NDH-1 is composed of 14 different subunits. Subunits NuoB, C, D, E, F, and G constitute the peripheral sector of the complex.</text>
</comment>
<evidence type="ECO:0000256" key="2">
    <source>
        <dbReference type="ARBA" id="ARBA00022448"/>
    </source>
</evidence>
<dbReference type="RefSeq" id="WP_108974657.1">
    <property type="nucleotide sequence ID" value="NZ_BFBB01000003.1"/>
</dbReference>
<dbReference type="OrthoDB" id="9803286at2"/>
<keyword evidence="3" id="KW-0520">NAD</keyword>
<dbReference type="Proteomes" id="UP000245133">
    <property type="component" value="Unassembled WGS sequence"/>
</dbReference>
<dbReference type="GO" id="GO:0048038">
    <property type="term" value="F:quinone binding"/>
    <property type="evidence" value="ECO:0007669"/>
    <property type="project" value="UniProtKB-KW"/>
</dbReference>
<dbReference type="InterPro" id="IPR001268">
    <property type="entry name" value="NADH_UbQ_OxRdtase_30kDa_su"/>
</dbReference>
<sequence length="174" mass="20112">MNEAILSFLQAEFSQFLIPNREIQTNLFFITLKKEGILPVCKALKEHPNFSFSFLNDLTSVDWLGKRSPRFEVLYLLKSPKSGHNRIQIRVPIEEGEEVPSIVSVYPGANWPEREVFDLMGITFSSHPRMERLIMPDNFVGHPLRKDYPLEGPGQDYLIQDLLSIHVNEDIEKD</sequence>
<keyword evidence="3" id="KW-0472">Membrane</keyword>